<dbReference type="Proteomes" id="UP000005824">
    <property type="component" value="Unassembled WGS sequence"/>
</dbReference>
<gene>
    <name evidence="2" type="ORF">CfE428DRAFT_2166</name>
</gene>
<keyword evidence="1" id="KW-0812">Transmembrane</keyword>
<keyword evidence="1" id="KW-0472">Membrane</keyword>
<dbReference type="AlphaFoldDB" id="B4CZS8"/>
<dbReference type="EMBL" id="ABVL01000005">
    <property type="protein sequence ID" value="EDY20242.1"/>
    <property type="molecule type" value="Genomic_DNA"/>
</dbReference>
<protein>
    <recommendedName>
        <fullName evidence="4">Transmembrane protein</fullName>
    </recommendedName>
</protein>
<feature type="transmembrane region" description="Helical" evidence="1">
    <location>
        <begin position="84"/>
        <end position="102"/>
    </location>
</feature>
<reference evidence="2 3" key="1">
    <citation type="journal article" date="2011" name="J. Bacteriol.">
        <title>Genome sequence of Chthoniobacter flavus Ellin428, an aerobic heterotrophic soil bacterium.</title>
        <authorList>
            <person name="Kant R."/>
            <person name="van Passel M.W."/>
            <person name="Palva A."/>
            <person name="Lucas S."/>
            <person name="Lapidus A."/>
            <person name="Glavina Del Rio T."/>
            <person name="Dalin E."/>
            <person name="Tice H."/>
            <person name="Bruce D."/>
            <person name="Goodwin L."/>
            <person name="Pitluck S."/>
            <person name="Larimer F.W."/>
            <person name="Land M.L."/>
            <person name="Hauser L."/>
            <person name="Sangwan P."/>
            <person name="de Vos W.M."/>
            <person name="Janssen P.H."/>
            <person name="Smidt H."/>
        </authorList>
    </citation>
    <scope>NUCLEOTIDE SEQUENCE [LARGE SCALE GENOMIC DNA]</scope>
    <source>
        <strain evidence="2 3">Ellin428</strain>
    </source>
</reference>
<evidence type="ECO:0000313" key="3">
    <source>
        <dbReference type="Proteomes" id="UP000005824"/>
    </source>
</evidence>
<comment type="caution">
    <text evidence="2">The sequence shown here is derived from an EMBL/GenBank/DDBJ whole genome shotgun (WGS) entry which is preliminary data.</text>
</comment>
<organism evidence="2 3">
    <name type="scientific">Chthoniobacter flavus Ellin428</name>
    <dbReference type="NCBI Taxonomy" id="497964"/>
    <lineage>
        <taxon>Bacteria</taxon>
        <taxon>Pseudomonadati</taxon>
        <taxon>Verrucomicrobiota</taxon>
        <taxon>Spartobacteria</taxon>
        <taxon>Chthoniobacterales</taxon>
        <taxon>Chthoniobacteraceae</taxon>
        <taxon>Chthoniobacter</taxon>
    </lineage>
</organism>
<name>B4CZS8_9BACT</name>
<evidence type="ECO:0000256" key="1">
    <source>
        <dbReference type="SAM" id="Phobius"/>
    </source>
</evidence>
<sequence length="110" mass="11997">MPASDTPSPEPPRTRPPYCTIATWVVPALGGLITFMVYQRAVEQRGNGDWLPGIGQFIIGALITAAATFGCGLAALLRREQNRWLALLPFLTALGVLLYAGWNVLRNSMR</sequence>
<keyword evidence="1" id="KW-1133">Transmembrane helix</keyword>
<evidence type="ECO:0008006" key="4">
    <source>
        <dbReference type="Google" id="ProtNLM"/>
    </source>
</evidence>
<evidence type="ECO:0000313" key="2">
    <source>
        <dbReference type="EMBL" id="EDY20242.1"/>
    </source>
</evidence>
<proteinExistence type="predicted"/>
<accession>B4CZS8</accession>
<dbReference type="InParanoid" id="B4CZS8"/>
<keyword evidence="3" id="KW-1185">Reference proteome</keyword>
<feature type="transmembrane region" description="Helical" evidence="1">
    <location>
        <begin position="53"/>
        <end position="77"/>
    </location>
</feature>
<feature type="transmembrane region" description="Helical" evidence="1">
    <location>
        <begin position="21"/>
        <end position="41"/>
    </location>
</feature>
<dbReference type="STRING" id="497964.CfE428DRAFT_2166"/>